<dbReference type="GO" id="GO:0000124">
    <property type="term" value="C:SAGA complex"/>
    <property type="evidence" value="ECO:0007669"/>
    <property type="project" value="UniProtKB-ARBA"/>
</dbReference>
<protein>
    <recommendedName>
        <fullName evidence="8">Transcriptional coactivator HFI1/ADA1</fullName>
    </recommendedName>
</protein>
<dbReference type="GO" id="GO:0005634">
    <property type="term" value="C:nucleus"/>
    <property type="evidence" value="ECO:0007669"/>
    <property type="project" value="UniProtKB-SubCell"/>
</dbReference>
<dbReference type="OrthoDB" id="10264870at2759"/>
<evidence type="ECO:0000313" key="7">
    <source>
        <dbReference type="Proteomes" id="UP000027920"/>
    </source>
</evidence>
<evidence type="ECO:0000256" key="3">
    <source>
        <dbReference type="ARBA" id="ARBA00023163"/>
    </source>
</evidence>
<dbReference type="GO" id="GO:0003713">
    <property type="term" value="F:transcription coactivator activity"/>
    <property type="evidence" value="ECO:0007669"/>
    <property type="project" value="TreeGrafter"/>
</dbReference>
<keyword evidence="2" id="KW-0805">Transcription regulation</keyword>
<dbReference type="PANTHER" id="PTHR21277">
    <property type="entry name" value="TRANSCRIPTIONAL ADAPTER 1"/>
    <property type="match status" value="1"/>
</dbReference>
<dbReference type="EMBL" id="AMGV01000010">
    <property type="protein sequence ID" value="KEF54461.1"/>
    <property type="molecule type" value="Genomic_DNA"/>
</dbReference>
<dbReference type="RefSeq" id="XP_013257051.1">
    <property type="nucleotide sequence ID" value="XM_013401597.1"/>
</dbReference>
<dbReference type="Proteomes" id="UP000027920">
    <property type="component" value="Unassembled WGS sequence"/>
</dbReference>
<dbReference type="HOGENOM" id="CLU_038277_1_0_1"/>
<dbReference type="GeneID" id="25284536"/>
<dbReference type="AlphaFoldDB" id="A0A072P3M9"/>
<comment type="subcellular location">
    <subcellularLocation>
        <location evidence="1">Nucleus</location>
    </subcellularLocation>
</comment>
<organism evidence="6 7">
    <name type="scientific">Exophiala aquamarina CBS 119918</name>
    <dbReference type="NCBI Taxonomy" id="1182545"/>
    <lineage>
        <taxon>Eukaryota</taxon>
        <taxon>Fungi</taxon>
        <taxon>Dikarya</taxon>
        <taxon>Ascomycota</taxon>
        <taxon>Pezizomycotina</taxon>
        <taxon>Eurotiomycetes</taxon>
        <taxon>Chaetothyriomycetidae</taxon>
        <taxon>Chaetothyriales</taxon>
        <taxon>Herpotrichiellaceae</taxon>
        <taxon>Exophiala</taxon>
    </lineage>
</organism>
<evidence type="ECO:0000313" key="6">
    <source>
        <dbReference type="EMBL" id="KEF54461.1"/>
    </source>
</evidence>
<evidence type="ECO:0000256" key="2">
    <source>
        <dbReference type="ARBA" id="ARBA00023015"/>
    </source>
</evidence>
<evidence type="ECO:0008006" key="8">
    <source>
        <dbReference type="Google" id="ProtNLM"/>
    </source>
</evidence>
<evidence type="ECO:0000256" key="1">
    <source>
        <dbReference type="ARBA" id="ARBA00004123"/>
    </source>
</evidence>
<proteinExistence type="predicted"/>
<comment type="caution">
    <text evidence="6">The sequence shown here is derived from an EMBL/GenBank/DDBJ whole genome shotgun (WGS) entry which is preliminary data.</text>
</comment>
<evidence type="ECO:0000256" key="4">
    <source>
        <dbReference type="ARBA" id="ARBA00023242"/>
    </source>
</evidence>
<keyword evidence="4" id="KW-0539">Nucleus</keyword>
<keyword evidence="3" id="KW-0804">Transcription</keyword>
<reference evidence="6 7" key="1">
    <citation type="submission" date="2013-03" db="EMBL/GenBank/DDBJ databases">
        <title>The Genome Sequence of Exophiala aquamarina CBS 119918.</title>
        <authorList>
            <consortium name="The Broad Institute Genomics Platform"/>
            <person name="Cuomo C."/>
            <person name="de Hoog S."/>
            <person name="Gorbushina A."/>
            <person name="Walker B."/>
            <person name="Young S.K."/>
            <person name="Zeng Q."/>
            <person name="Gargeya S."/>
            <person name="Fitzgerald M."/>
            <person name="Haas B."/>
            <person name="Abouelleil A."/>
            <person name="Allen A.W."/>
            <person name="Alvarado L."/>
            <person name="Arachchi H.M."/>
            <person name="Berlin A.M."/>
            <person name="Chapman S.B."/>
            <person name="Gainer-Dewar J."/>
            <person name="Goldberg J."/>
            <person name="Griggs A."/>
            <person name="Gujja S."/>
            <person name="Hansen M."/>
            <person name="Howarth C."/>
            <person name="Imamovic A."/>
            <person name="Ireland A."/>
            <person name="Larimer J."/>
            <person name="McCowan C."/>
            <person name="Murphy C."/>
            <person name="Pearson M."/>
            <person name="Poon T.W."/>
            <person name="Priest M."/>
            <person name="Roberts A."/>
            <person name="Saif S."/>
            <person name="Shea T."/>
            <person name="Sisk P."/>
            <person name="Sykes S."/>
            <person name="Wortman J."/>
            <person name="Nusbaum C."/>
            <person name="Birren B."/>
        </authorList>
    </citation>
    <scope>NUCLEOTIDE SEQUENCE [LARGE SCALE GENOMIC DNA]</scope>
    <source>
        <strain evidence="6 7">CBS 119918</strain>
    </source>
</reference>
<accession>A0A072P3M9</accession>
<sequence length="430" mass="47574">MATFDETFNPAALARSDTITSTTSVAKAPPGSATKTPKTTQNYPRIDLEPLYTELKSLISHNWDTYYDALTRFIRGELNTREFGDICDVFIYASPQTEHAHNSLIVAVLCNTTKDAPEPGLAAWVSATTEKASLAATSKPAVTSDAGEQRLKAEVMALPPRERRRLKGIALDKAEEEAAARKSNYEDYYQAGRIKVPETSTGPAAGVTKTNWDLEIRKRYLQPLFAETLEFPDVTTLHTRIVPICYEESIASGCSTQCADLVGIASEMFLKNILSEVFNRTRSNGPRYENSAGGGIFTTTYKKKIEREEAEVKAGRLQRTRDDDMLPCEAEAAYSRRPLAMVDLQLSSHVGPLPWNGSPMISWNIINASTGYDYDEWYEEQEQDAKDGHVDESNDAMDIDSADNYGWEGAGAQDRPRLDSVLADCLAIPV</sequence>
<evidence type="ECO:0000256" key="5">
    <source>
        <dbReference type="SAM" id="MobiDB-lite"/>
    </source>
</evidence>
<dbReference type="Pfam" id="PF12767">
    <property type="entry name" value="SAGA-Tad1"/>
    <property type="match status" value="1"/>
</dbReference>
<feature type="compositionally biased region" description="Polar residues" evidence="5">
    <location>
        <begin position="33"/>
        <end position="42"/>
    </location>
</feature>
<dbReference type="InterPro" id="IPR024738">
    <property type="entry name" value="Hfi1/Tada1"/>
</dbReference>
<feature type="region of interest" description="Disordered" evidence="5">
    <location>
        <begin position="19"/>
        <end position="42"/>
    </location>
</feature>
<dbReference type="VEuPathDB" id="FungiDB:A1O9_09628"/>
<name>A0A072P3M9_9EURO</name>
<keyword evidence="7" id="KW-1185">Reference proteome</keyword>
<dbReference type="PANTHER" id="PTHR21277:SF5">
    <property type="entry name" value="TRANSCRIPTIONAL ADAPTER 1"/>
    <property type="match status" value="1"/>
</dbReference>
<gene>
    <name evidence="6" type="ORF">A1O9_09628</name>
</gene>
<dbReference type="GO" id="GO:0006357">
    <property type="term" value="P:regulation of transcription by RNA polymerase II"/>
    <property type="evidence" value="ECO:0007669"/>
    <property type="project" value="TreeGrafter"/>
</dbReference>
<dbReference type="STRING" id="1182545.A0A072P3M9"/>